<protein>
    <recommendedName>
        <fullName evidence="8">Alpha-type protein kinase domain-containing protein</fullName>
    </recommendedName>
</protein>
<keyword evidence="6" id="KW-0418">Kinase</keyword>
<reference evidence="9" key="1">
    <citation type="journal article" date="2023" name="Access Microbiol">
        <title>De-novo genome assembly for Akanthomyces muscarius, a biocontrol agent of insect agricultural pests.</title>
        <authorList>
            <person name="Erdos Z."/>
            <person name="Studholme D.J."/>
            <person name="Raymond B."/>
            <person name="Sharma M."/>
        </authorList>
    </citation>
    <scope>NUCLEOTIDE SEQUENCE</scope>
    <source>
        <strain evidence="9">Ve6</strain>
    </source>
</reference>
<dbReference type="Gene3D" id="3.20.200.10">
    <property type="entry name" value="MHCK/EF2 kinase"/>
    <property type="match status" value="1"/>
</dbReference>
<evidence type="ECO:0000313" key="9">
    <source>
        <dbReference type="EMBL" id="KAJ4156086.1"/>
    </source>
</evidence>
<dbReference type="RefSeq" id="XP_056056210.1">
    <property type="nucleotide sequence ID" value="XM_056199355.1"/>
</dbReference>
<dbReference type="InterPro" id="IPR052969">
    <property type="entry name" value="Thr-specific_kinase-like"/>
</dbReference>
<dbReference type="GO" id="GO:0005524">
    <property type="term" value="F:ATP binding"/>
    <property type="evidence" value="ECO:0007669"/>
    <property type="project" value="InterPro"/>
</dbReference>
<dbReference type="PANTHER" id="PTHR47763">
    <property type="entry name" value="ALPHA-PROTEIN KINASE VWKA"/>
    <property type="match status" value="1"/>
</dbReference>
<dbReference type="AlphaFoldDB" id="A0A9W8QH38"/>
<dbReference type="CDD" id="cd04515">
    <property type="entry name" value="Alpha_kinase"/>
    <property type="match status" value="1"/>
</dbReference>
<dbReference type="Proteomes" id="UP001144673">
    <property type="component" value="Chromosome 6"/>
</dbReference>
<evidence type="ECO:0000256" key="4">
    <source>
        <dbReference type="ARBA" id="ARBA00022679"/>
    </source>
</evidence>
<dbReference type="SUPFAM" id="SSF53300">
    <property type="entry name" value="vWA-like"/>
    <property type="match status" value="1"/>
</dbReference>
<dbReference type="Gene3D" id="3.30.200.20">
    <property type="entry name" value="Phosphorylase Kinase, domain 1"/>
    <property type="match status" value="1"/>
</dbReference>
<keyword evidence="5" id="KW-0732">Signal</keyword>
<dbReference type="SUPFAM" id="SSF56112">
    <property type="entry name" value="Protein kinase-like (PK-like)"/>
    <property type="match status" value="1"/>
</dbReference>
<dbReference type="GeneID" id="80888459"/>
<keyword evidence="4" id="KW-0808">Transferase</keyword>
<dbReference type="KEGG" id="amus:LMH87_001300"/>
<organism evidence="9 10">
    <name type="scientific">Akanthomyces muscarius</name>
    <name type="common">Entomopathogenic fungus</name>
    <name type="synonym">Lecanicillium muscarium</name>
    <dbReference type="NCBI Taxonomy" id="2231603"/>
    <lineage>
        <taxon>Eukaryota</taxon>
        <taxon>Fungi</taxon>
        <taxon>Dikarya</taxon>
        <taxon>Ascomycota</taxon>
        <taxon>Pezizomycotina</taxon>
        <taxon>Sordariomycetes</taxon>
        <taxon>Hypocreomycetidae</taxon>
        <taxon>Hypocreales</taxon>
        <taxon>Cordycipitaceae</taxon>
        <taxon>Akanthomyces</taxon>
    </lineage>
</organism>
<name>A0A9W8QH38_AKAMU</name>
<comment type="caution">
    <text evidence="9">The sequence shown here is derived from an EMBL/GenBank/DDBJ whole genome shotgun (WGS) entry which is preliminary data.</text>
</comment>
<evidence type="ECO:0000313" key="10">
    <source>
        <dbReference type="Proteomes" id="UP001144673"/>
    </source>
</evidence>
<dbReference type="EMBL" id="JAJHUN010000007">
    <property type="protein sequence ID" value="KAJ4156086.1"/>
    <property type="molecule type" value="Genomic_DNA"/>
</dbReference>
<gene>
    <name evidence="9" type="ORF">LMH87_001300</name>
</gene>
<accession>A0A9W8QH38</accession>
<evidence type="ECO:0000256" key="5">
    <source>
        <dbReference type="ARBA" id="ARBA00022729"/>
    </source>
</evidence>
<feature type="region of interest" description="Disordered" evidence="7">
    <location>
        <begin position="1"/>
        <end position="58"/>
    </location>
</feature>
<comment type="subcellular location">
    <subcellularLocation>
        <location evidence="1">Secreted</location>
    </subcellularLocation>
</comment>
<dbReference type="SMART" id="SM00811">
    <property type="entry name" value="Alpha_kinase"/>
    <property type="match status" value="1"/>
</dbReference>
<dbReference type="Pfam" id="PF02816">
    <property type="entry name" value="Alpha_kinase"/>
    <property type="match status" value="1"/>
</dbReference>
<evidence type="ECO:0000256" key="7">
    <source>
        <dbReference type="SAM" id="MobiDB-lite"/>
    </source>
</evidence>
<dbReference type="Gene3D" id="3.40.50.410">
    <property type="entry name" value="von Willebrand factor, type A domain"/>
    <property type="match status" value="1"/>
</dbReference>
<dbReference type="InterPro" id="IPR036465">
    <property type="entry name" value="vWFA_dom_sf"/>
</dbReference>
<dbReference type="GO" id="GO:0004674">
    <property type="term" value="F:protein serine/threonine kinase activity"/>
    <property type="evidence" value="ECO:0007669"/>
    <property type="project" value="UniProtKB-KW"/>
</dbReference>
<dbReference type="InterPro" id="IPR011009">
    <property type="entry name" value="Kinase-like_dom_sf"/>
</dbReference>
<evidence type="ECO:0000259" key="8">
    <source>
        <dbReference type="PROSITE" id="PS51158"/>
    </source>
</evidence>
<proteinExistence type="predicted"/>
<feature type="compositionally biased region" description="Polar residues" evidence="7">
    <location>
        <begin position="1"/>
        <end position="46"/>
    </location>
</feature>
<dbReference type="Pfam" id="PF25106">
    <property type="entry name" value="VWA_4"/>
    <property type="match status" value="1"/>
</dbReference>
<evidence type="ECO:0000256" key="2">
    <source>
        <dbReference type="ARBA" id="ARBA00022525"/>
    </source>
</evidence>
<dbReference type="PROSITE" id="PS51158">
    <property type="entry name" value="ALPHA_KINASE"/>
    <property type="match status" value="1"/>
</dbReference>
<keyword evidence="3" id="KW-0723">Serine/threonine-protein kinase</keyword>
<feature type="domain" description="Alpha-type protein kinase" evidence="8">
    <location>
        <begin position="405"/>
        <end position="618"/>
    </location>
</feature>
<evidence type="ECO:0000256" key="3">
    <source>
        <dbReference type="ARBA" id="ARBA00022527"/>
    </source>
</evidence>
<evidence type="ECO:0000256" key="6">
    <source>
        <dbReference type="ARBA" id="ARBA00022777"/>
    </source>
</evidence>
<dbReference type="PANTHER" id="PTHR47763:SF4">
    <property type="entry name" value="ALPHA-PROTEIN KINASE VWKA"/>
    <property type="match status" value="1"/>
</dbReference>
<sequence>MQSLVQRVMRSSLNDGSSASLRRPTSSAADGQHIFNRQASGTSTVPPSAEAAHHETNRQRIETRLKREGEATPSPHEAEARLVRIKNHENHALANSKPASTAGIFKHISSTDLLFLIDTTRSMQPYISAAKDQVISIMKDIKSAFFNKADVRMAVVGYKDHGDRNPIQTIDFTSDVKRVSSFLDTLVAQGGGDYPEDVLGGLQQALVASWKHPTRCIIHICDAPAHGRNLHDLDDGDDDYIKPGSEPHGLTHVPMLKLLIDQNVHYSLLRINGSTDRMAYEFSQVYAEASADWTAPGGRAKNKFNFEEHNLGTSYGALRHLAVKIVTTSATRSATLSVSVAGNGKDHHRGNHFSPLFMVEECDEPDVALETTAPQWDTPGWLDEIIEFEAYTTDVVAHGGSMLDQMMAHDDNIKIKTTNLTVHKRRRPFAQGAMRVASYARSDASRNRLVVKSYKRRGKKLAHLLGDMRCQALCKAFALEFNSMVSEKYSLDFIVVTSLAPKSALGDAESCLSLEPLIDGEYVKYNSNAGWVNPDNASDPVYMAAQAISHFTFERSLGRFLVSDLQGVGRVLTDPTVHSQDPERFRLTDTNLHQEGFLFFFSTHKCNALCEQLKLKSNGAMVVANQYDFRKIWPDDVAATNMMICCSNKLCSRIIRASICKTSEEFPGYRWCEKCWRELQRTTKHVCHAPGPLHEFEVSRFFYESQGDILPRHCPKHRGGASRAVGSISSRPRGGRECRSGSGCIDLNCTLSHPS</sequence>
<dbReference type="InterPro" id="IPR004166">
    <property type="entry name" value="a-kinase_dom"/>
</dbReference>
<keyword evidence="2" id="KW-0964">Secreted</keyword>
<feature type="region of interest" description="Disordered" evidence="7">
    <location>
        <begin position="718"/>
        <end position="737"/>
    </location>
</feature>
<keyword evidence="10" id="KW-1185">Reference proteome</keyword>
<dbReference type="CDD" id="cd00198">
    <property type="entry name" value="vWFA"/>
    <property type="match status" value="1"/>
</dbReference>
<evidence type="ECO:0000256" key="1">
    <source>
        <dbReference type="ARBA" id="ARBA00004613"/>
    </source>
</evidence>
<dbReference type="InterPro" id="IPR056861">
    <property type="entry name" value="HMCN1-like_VWA"/>
</dbReference>